<evidence type="ECO:0000256" key="1">
    <source>
        <dbReference type="SAM" id="MobiDB-lite"/>
    </source>
</evidence>
<evidence type="ECO:0008006" key="6">
    <source>
        <dbReference type="Google" id="ProtNLM"/>
    </source>
</evidence>
<feature type="chain" id="PRO_5012960202" description="Mid2 domain-containing protein" evidence="3">
    <location>
        <begin position="19"/>
        <end position="232"/>
    </location>
</feature>
<keyword evidence="2" id="KW-0812">Transmembrane</keyword>
<keyword evidence="2" id="KW-1133">Transmembrane helix</keyword>
<evidence type="ECO:0000313" key="5">
    <source>
        <dbReference type="Proteomes" id="UP000193920"/>
    </source>
</evidence>
<feature type="compositionally biased region" description="Polar residues" evidence="1">
    <location>
        <begin position="89"/>
        <end position="104"/>
    </location>
</feature>
<dbReference type="EMBL" id="MCOG01000113">
    <property type="protein sequence ID" value="ORY44581.1"/>
    <property type="molecule type" value="Genomic_DNA"/>
</dbReference>
<proteinExistence type="predicted"/>
<sequence>MKFQYIVLFSIHCTFAYSMVISTGNEILDEKEITVNTTSSSNDILIIPESVSIHSSSSDFEQEKLDDTTKAMEFNSTSTLNNELKESFTSEQEQITSTELNIEPTSTDTSTYTSTYTPINNSTNTSTNTTLIENDEIVPAITINLKKESNIANDDPISINNNNEQSINNLDINVEEDQSEDNFFQTTSNKSYIVFGLAGSAAAATAGIFIWVKRSKLQDISETPKMEIIYNE</sequence>
<feature type="transmembrane region" description="Helical" evidence="2">
    <location>
        <begin position="192"/>
        <end position="212"/>
    </location>
</feature>
<feature type="signal peptide" evidence="3">
    <location>
        <begin position="1"/>
        <end position="18"/>
    </location>
</feature>
<organism evidence="4 5">
    <name type="scientific">Neocallimastix californiae</name>
    <dbReference type="NCBI Taxonomy" id="1754190"/>
    <lineage>
        <taxon>Eukaryota</taxon>
        <taxon>Fungi</taxon>
        <taxon>Fungi incertae sedis</taxon>
        <taxon>Chytridiomycota</taxon>
        <taxon>Chytridiomycota incertae sedis</taxon>
        <taxon>Neocallimastigomycetes</taxon>
        <taxon>Neocallimastigales</taxon>
        <taxon>Neocallimastigaceae</taxon>
        <taxon>Neocallimastix</taxon>
    </lineage>
</organism>
<dbReference type="AlphaFoldDB" id="A0A1Y2CC02"/>
<keyword evidence="5" id="KW-1185">Reference proteome</keyword>
<feature type="compositionally biased region" description="Low complexity" evidence="1">
    <location>
        <begin position="105"/>
        <end position="120"/>
    </location>
</feature>
<gene>
    <name evidence="4" type="ORF">LY90DRAFT_21277</name>
</gene>
<dbReference type="Proteomes" id="UP000193920">
    <property type="component" value="Unassembled WGS sequence"/>
</dbReference>
<feature type="region of interest" description="Disordered" evidence="1">
    <location>
        <begin position="85"/>
        <end position="120"/>
    </location>
</feature>
<comment type="caution">
    <text evidence="4">The sequence shown here is derived from an EMBL/GenBank/DDBJ whole genome shotgun (WGS) entry which is preliminary data.</text>
</comment>
<reference evidence="4 5" key="1">
    <citation type="submission" date="2016-08" db="EMBL/GenBank/DDBJ databases">
        <title>A Parts List for Fungal Cellulosomes Revealed by Comparative Genomics.</title>
        <authorList>
            <consortium name="DOE Joint Genome Institute"/>
            <person name="Haitjema C.H."/>
            <person name="Gilmore S.P."/>
            <person name="Henske J.K."/>
            <person name="Solomon K.V."/>
            <person name="De Groot R."/>
            <person name="Kuo A."/>
            <person name="Mondo S.J."/>
            <person name="Salamov A.A."/>
            <person name="Labutti K."/>
            <person name="Zhao Z."/>
            <person name="Chiniquy J."/>
            <person name="Barry K."/>
            <person name="Brewer H.M."/>
            <person name="Purvine S.O."/>
            <person name="Wright A.T."/>
            <person name="Boxma B."/>
            <person name="Van Alen T."/>
            <person name="Hackstein J.H."/>
            <person name="Baker S.E."/>
            <person name="Grigoriev I.V."/>
            <person name="O'Malley M.A."/>
        </authorList>
    </citation>
    <scope>NUCLEOTIDE SEQUENCE [LARGE SCALE GENOMIC DNA]</scope>
    <source>
        <strain evidence="4 5">G1</strain>
    </source>
</reference>
<keyword evidence="2" id="KW-0472">Membrane</keyword>
<accession>A0A1Y2CC02</accession>
<protein>
    <recommendedName>
        <fullName evidence="6">Mid2 domain-containing protein</fullName>
    </recommendedName>
</protein>
<evidence type="ECO:0000256" key="2">
    <source>
        <dbReference type="SAM" id="Phobius"/>
    </source>
</evidence>
<keyword evidence="3" id="KW-0732">Signal</keyword>
<evidence type="ECO:0000313" key="4">
    <source>
        <dbReference type="EMBL" id="ORY44581.1"/>
    </source>
</evidence>
<evidence type="ECO:0000256" key="3">
    <source>
        <dbReference type="SAM" id="SignalP"/>
    </source>
</evidence>
<name>A0A1Y2CC02_9FUNG</name>